<sequence length="238" mass="26970">MSTPVIMNDSFVGEFLEPTKEVDVRMKPELESLNFHSDVLNSVFSNDENNLNNTPMFDELDFVLDGHGKEDWVSLFDADNEIDSNQVITDADLLNDIEKSIQPSLTNSSVDDKEISDCSSFDNSNSKKRSFDQLLTPKSSSTLSTPNLDEEKIDHLGLIKYNKKQRSAPLEPIKVKSNDPVLMKRAKNTEAARRSRARKMERMKQLEDKVEDLINANDSLSSELSRLKNLLDSHNIGY</sequence>
<dbReference type="EMBL" id="CALSDN010000003">
    <property type="protein sequence ID" value="CAH6720349.1"/>
    <property type="molecule type" value="Genomic_DNA"/>
</dbReference>
<protein>
    <submittedName>
        <fullName evidence="1">General control transcription factor Gcn4p</fullName>
    </submittedName>
</protein>
<evidence type="ECO:0000313" key="2">
    <source>
        <dbReference type="Proteomes" id="UP001152531"/>
    </source>
</evidence>
<organism evidence="1 2">
    <name type="scientific">[Candida] jaroonii</name>
    <dbReference type="NCBI Taxonomy" id="467808"/>
    <lineage>
        <taxon>Eukaryota</taxon>
        <taxon>Fungi</taxon>
        <taxon>Dikarya</taxon>
        <taxon>Ascomycota</taxon>
        <taxon>Saccharomycotina</taxon>
        <taxon>Pichiomycetes</taxon>
        <taxon>Debaryomycetaceae</taxon>
        <taxon>Yamadazyma</taxon>
    </lineage>
</organism>
<gene>
    <name evidence="1" type="ORF">CLIB1444_03S09934</name>
</gene>
<evidence type="ECO:0000313" key="1">
    <source>
        <dbReference type="EMBL" id="CAH6720349.1"/>
    </source>
</evidence>
<keyword evidence="2" id="KW-1185">Reference proteome</keyword>
<reference evidence="1" key="1">
    <citation type="submission" date="2022-06" db="EMBL/GenBank/DDBJ databases">
        <authorList>
            <person name="Legras J.-L."/>
            <person name="Devillers H."/>
            <person name="Grondin C."/>
        </authorList>
    </citation>
    <scope>NUCLEOTIDE SEQUENCE</scope>
    <source>
        <strain evidence="1">CLIB 1444</strain>
    </source>
</reference>
<proteinExistence type="predicted"/>
<dbReference type="Proteomes" id="UP001152531">
    <property type="component" value="Unassembled WGS sequence"/>
</dbReference>
<comment type="caution">
    <text evidence="1">The sequence shown here is derived from an EMBL/GenBank/DDBJ whole genome shotgun (WGS) entry which is preliminary data.</text>
</comment>
<name>A0ACA9Y616_9ASCO</name>
<accession>A0ACA9Y616</accession>